<dbReference type="InterPro" id="IPR036890">
    <property type="entry name" value="HATPase_C_sf"/>
</dbReference>
<dbReference type="CDD" id="cd00075">
    <property type="entry name" value="HATPase"/>
    <property type="match status" value="1"/>
</dbReference>
<evidence type="ECO:0000259" key="13">
    <source>
        <dbReference type="PROSITE" id="PS50885"/>
    </source>
</evidence>
<dbReference type="CDD" id="cd06225">
    <property type="entry name" value="HAMP"/>
    <property type="match status" value="1"/>
</dbReference>
<evidence type="ECO:0000256" key="11">
    <source>
        <dbReference type="SAM" id="Phobius"/>
    </source>
</evidence>
<dbReference type="SMART" id="SM00304">
    <property type="entry name" value="HAMP"/>
    <property type="match status" value="1"/>
</dbReference>
<evidence type="ECO:0000256" key="10">
    <source>
        <dbReference type="ARBA" id="ARBA00023136"/>
    </source>
</evidence>
<dbReference type="SUPFAM" id="SSF47384">
    <property type="entry name" value="Homodimeric domain of signal transducing histidine kinase"/>
    <property type="match status" value="1"/>
</dbReference>
<dbReference type="InterPro" id="IPR003594">
    <property type="entry name" value="HATPase_dom"/>
</dbReference>
<dbReference type="GO" id="GO:0005886">
    <property type="term" value="C:plasma membrane"/>
    <property type="evidence" value="ECO:0007669"/>
    <property type="project" value="UniProtKB-SubCell"/>
</dbReference>
<comment type="subcellular location">
    <subcellularLocation>
        <location evidence="2">Cell membrane</location>
    </subcellularLocation>
</comment>
<evidence type="ECO:0000256" key="7">
    <source>
        <dbReference type="ARBA" id="ARBA00022777"/>
    </source>
</evidence>
<dbReference type="InterPro" id="IPR036097">
    <property type="entry name" value="HisK_dim/P_sf"/>
</dbReference>
<dbReference type="Gene3D" id="3.30.565.10">
    <property type="entry name" value="Histidine kinase-like ATPase, C-terminal domain"/>
    <property type="match status" value="1"/>
</dbReference>
<protein>
    <recommendedName>
        <fullName evidence="3">histidine kinase</fullName>
        <ecNumber evidence="3">2.7.13.3</ecNumber>
    </recommendedName>
</protein>
<evidence type="ECO:0000256" key="3">
    <source>
        <dbReference type="ARBA" id="ARBA00012438"/>
    </source>
</evidence>
<evidence type="ECO:0000256" key="2">
    <source>
        <dbReference type="ARBA" id="ARBA00004236"/>
    </source>
</evidence>
<dbReference type="Gene3D" id="1.10.287.130">
    <property type="match status" value="1"/>
</dbReference>
<accession>A0AAU7DUU5</accession>
<dbReference type="EC" id="2.7.13.3" evidence="3"/>
<evidence type="ECO:0000256" key="8">
    <source>
        <dbReference type="ARBA" id="ARBA00022989"/>
    </source>
</evidence>
<evidence type="ECO:0000256" key="1">
    <source>
        <dbReference type="ARBA" id="ARBA00000085"/>
    </source>
</evidence>
<keyword evidence="4" id="KW-0597">Phosphoprotein</keyword>
<dbReference type="SMART" id="SM00387">
    <property type="entry name" value="HATPase_c"/>
    <property type="match status" value="1"/>
</dbReference>
<keyword evidence="6 11" id="KW-0812">Transmembrane</keyword>
<dbReference type="GO" id="GO:0000155">
    <property type="term" value="F:phosphorelay sensor kinase activity"/>
    <property type="evidence" value="ECO:0007669"/>
    <property type="project" value="InterPro"/>
</dbReference>
<dbReference type="SMART" id="SM00388">
    <property type="entry name" value="HisKA"/>
    <property type="match status" value="1"/>
</dbReference>
<keyword evidence="9" id="KW-0902">Two-component regulatory system</keyword>
<organism evidence="14">
    <name type="scientific">Jonesiaceae bacterium BS-20</name>
    <dbReference type="NCBI Taxonomy" id="3120821"/>
    <lineage>
        <taxon>Bacteria</taxon>
        <taxon>Bacillati</taxon>
        <taxon>Actinomycetota</taxon>
        <taxon>Actinomycetes</taxon>
        <taxon>Micrococcales</taxon>
        <taxon>Jonesiaceae</taxon>
    </lineage>
</organism>
<keyword evidence="8 11" id="KW-1133">Transmembrane helix</keyword>
<evidence type="ECO:0000256" key="5">
    <source>
        <dbReference type="ARBA" id="ARBA00022679"/>
    </source>
</evidence>
<evidence type="ECO:0000256" key="9">
    <source>
        <dbReference type="ARBA" id="ARBA00023012"/>
    </source>
</evidence>
<evidence type="ECO:0000313" key="14">
    <source>
        <dbReference type="EMBL" id="XBH21072.1"/>
    </source>
</evidence>
<gene>
    <name evidence="14" type="ORF">V5R04_12745</name>
</gene>
<dbReference type="InterPro" id="IPR050428">
    <property type="entry name" value="TCS_sensor_his_kinase"/>
</dbReference>
<dbReference type="PRINTS" id="PR00344">
    <property type="entry name" value="BCTRLSENSOR"/>
</dbReference>
<proteinExistence type="predicted"/>
<dbReference type="Pfam" id="PF00512">
    <property type="entry name" value="HisKA"/>
    <property type="match status" value="1"/>
</dbReference>
<dbReference type="Pfam" id="PF02518">
    <property type="entry name" value="HATPase_c"/>
    <property type="match status" value="1"/>
</dbReference>
<keyword evidence="5" id="KW-0808">Transferase</keyword>
<reference evidence="14" key="1">
    <citation type="submission" date="2024-02" db="EMBL/GenBank/DDBJ databases">
        <title>Tomenella chthoni gen. nov. sp. nov., a member of the family Jonesiaceae isolated from bat guano.</title>
        <authorList>
            <person name="Miller S.L."/>
            <person name="King J."/>
            <person name="Sankaranarayanan K."/>
            <person name="Lawson P.A."/>
        </authorList>
    </citation>
    <scope>NUCLEOTIDE SEQUENCE</scope>
    <source>
        <strain evidence="14">BS-20</strain>
    </source>
</reference>
<feature type="transmembrane region" description="Helical" evidence="11">
    <location>
        <begin position="182"/>
        <end position="204"/>
    </location>
</feature>
<dbReference type="InterPro" id="IPR003660">
    <property type="entry name" value="HAMP_dom"/>
</dbReference>
<dbReference type="SUPFAM" id="SSF158472">
    <property type="entry name" value="HAMP domain-like"/>
    <property type="match status" value="1"/>
</dbReference>
<dbReference type="Gene3D" id="6.10.340.10">
    <property type="match status" value="1"/>
</dbReference>
<dbReference type="PANTHER" id="PTHR45436:SF5">
    <property type="entry name" value="SENSOR HISTIDINE KINASE TRCS"/>
    <property type="match status" value="1"/>
</dbReference>
<dbReference type="CDD" id="cd00082">
    <property type="entry name" value="HisKA"/>
    <property type="match status" value="1"/>
</dbReference>
<evidence type="ECO:0000256" key="4">
    <source>
        <dbReference type="ARBA" id="ARBA00022553"/>
    </source>
</evidence>
<dbReference type="SUPFAM" id="SSF55874">
    <property type="entry name" value="ATPase domain of HSP90 chaperone/DNA topoisomerase II/histidine kinase"/>
    <property type="match status" value="1"/>
</dbReference>
<comment type="catalytic activity">
    <reaction evidence="1">
        <text>ATP + protein L-histidine = ADP + protein N-phospho-L-histidine.</text>
        <dbReference type="EC" id="2.7.13.3"/>
    </reaction>
</comment>
<feature type="domain" description="Histidine kinase" evidence="12">
    <location>
        <begin position="260"/>
        <end position="472"/>
    </location>
</feature>
<keyword evidence="7 14" id="KW-0418">Kinase</keyword>
<dbReference type="EMBL" id="CP146203">
    <property type="protein sequence ID" value="XBH21072.1"/>
    <property type="molecule type" value="Genomic_DNA"/>
</dbReference>
<dbReference type="AlphaFoldDB" id="A0AAU7DUU5"/>
<feature type="domain" description="HAMP" evidence="13">
    <location>
        <begin position="200"/>
        <end position="252"/>
    </location>
</feature>
<dbReference type="PROSITE" id="PS50885">
    <property type="entry name" value="HAMP"/>
    <property type="match status" value="1"/>
</dbReference>
<keyword evidence="10 11" id="KW-0472">Membrane</keyword>
<feature type="transmembrane region" description="Helical" evidence="11">
    <location>
        <begin position="16"/>
        <end position="39"/>
    </location>
</feature>
<evidence type="ECO:0000259" key="12">
    <source>
        <dbReference type="PROSITE" id="PS50109"/>
    </source>
</evidence>
<sequence length="480" mass="51818">MTLTRPRVVISARVRILAWMLLIVASASALTLLVTYRVLSTGVERASAAEMSHEAQQFYIMAQSSDPATGKPFTDLETLFTAHLTQSLPEESETFFTLVDGEPHLRSPGTPPVRLDQDDIVLTKVKDAVEPTVFRRATIAGPASVGVIPVQEASGRPGALVIVEFLGEAQAEVKREVTTMAVVSLIALVLAGGAGALVAGRVLAPIRQVRQTAEIISESDLSRRIEVTGRDDVALLARTFNGMLDRLETAFEGQRKFLDDAGHELRTPITVVRGHLELMGDDPHERAQTLRLVNDELARMARLVDDLTLLARSERPDFLRLGKVGLTDLVMDALTHACALADRKFSLSALPEGTMWADGQRLLQALMQLAANAVKYTPHGGEIRLGGSVVEDRVKLWVSDNGTGISEADQVRLFERFNRGSQQHGAPQGVDLGLGIGLEIVARIAEAHGGTVSAQSVLGVGSTFTLNLPHTSPFPMTPME</sequence>
<dbReference type="InterPro" id="IPR005467">
    <property type="entry name" value="His_kinase_dom"/>
</dbReference>
<dbReference type="InterPro" id="IPR003661">
    <property type="entry name" value="HisK_dim/P_dom"/>
</dbReference>
<dbReference type="PANTHER" id="PTHR45436">
    <property type="entry name" value="SENSOR HISTIDINE KINASE YKOH"/>
    <property type="match status" value="1"/>
</dbReference>
<dbReference type="PROSITE" id="PS50109">
    <property type="entry name" value="HIS_KIN"/>
    <property type="match status" value="1"/>
</dbReference>
<name>A0AAU7DUU5_9MICO</name>
<dbReference type="InterPro" id="IPR004358">
    <property type="entry name" value="Sig_transdc_His_kin-like_C"/>
</dbReference>
<dbReference type="Pfam" id="PF00672">
    <property type="entry name" value="HAMP"/>
    <property type="match status" value="1"/>
</dbReference>
<evidence type="ECO:0000256" key="6">
    <source>
        <dbReference type="ARBA" id="ARBA00022692"/>
    </source>
</evidence>